<reference evidence="6 7" key="1">
    <citation type="journal article" date="2011" name="J. Gen. Appl. Microbiol.">
        <title>Draft genome sequencing of the enigmatic yeast Saitoella complicata.</title>
        <authorList>
            <person name="Nishida H."/>
            <person name="Hamamoto M."/>
            <person name="Sugiyama J."/>
        </authorList>
    </citation>
    <scope>NUCLEOTIDE SEQUENCE [LARGE SCALE GENOMIC DNA]</scope>
    <source>
        <strain evidence="6 7">NRRL Y-17804</strain>
    </source>
</reference>
<protein>
    <recommendedName>
        <fullName evidence="8">Endonuclease V</fullName>
    </recommendedName>
</protein>
<evidence type="ECO:0000256" key="1">
    <source>
        <dbReference type="ARBA" id="ARBA00004496"/>
    </source>
</evidence>
<dbReference type="InterPro" id="IPR007581">
    <property type="entry name" value="Endonuclease-V"/>
</dbReference>
<dbReference type="PANTHER" id="PTHR28511:SF1">
    <property type="entry name" value="ENDONUCLEASE V"/>
    <property type="match status" value="1"/>
</dbReference>
<keyword evidence="4" id="KW-0255">Endonuclease</keyword>
<reference evidence="6 7" key="2">
    <citation type="journal article" date="2014" name="J. Gen. Appl. Microbiol.">
        <title>The early diverging ascomycetous budding yeast Saitoella complicata has three histone deacetylases belonging to the Clr6, Hos2, and Rpd3 lineages.</title>
        <authorList>
            <person name="Nishida H."/>
            <person name="Matsumoto T."/>
            <person name="Kondo S."/>
            <person name="Hamamoto M."/>
            <person name="Yoshikawa H."/>
        </authorList>
    </citation>
    <scope>NUCLEOTIDE SEQUENCE [LARGE SCALE GENOMIC DNA]</scope>
    <source>
        <strain evidence="6 7">NRRL Y-17804</strain>
    </source>
</reference>
<evidence type="ECO:0000256" key="5">
    <source>
        <dbReference type="ARBA" id="ARBA00022801"/>
    </source>
</evidence>
<evidence type="ECO:0000256" key="4">
    <source>
        <dbReference type="ARBA" id="ARBA00022759"/>
    </source>
</evidence>
<dbReference type="HAMAP" id="MF_00801">
    <property type="entry name" value="Endonuclease_5"/>
    <property type="match status" value="1"/>
</dbReference>
<dbReference type="Pfam" id="PF04493">
    <property type="entry name" value="Endonuclease_5"/>
    <property type="match status" value="1"/>
</dbReference>
<organism evidence="6 7">
    <name type="scientific">Saitoella complicata (strain BCRC 22490 / CBS 7301 / JCM 7358 / NBRC 10748 / NRRL Y-17804)</name>
    <dbReference type="NCBI Taxonomy" id="698492"/>
    <lineage>
        <taxon>Eukaryota</taxon>
        <taxon>Fungi</taxon>
        <taxon>Dikarya</taxon>
        <taxon>Ascomycota</taxon>
        <taxon>Taphrinomycotina</taxon>
        <taxon>Taphrinomycotina incertae sedis</taxon>
        <taxon>Saitoella</taxon>
    </lineage>
</organism>
<dbReference type="Proteomes" id="UP000033140">
    <property type="component" value="Unassembled WGS sequence"/>
</dbReference>
<reference evidence="6 7" key="3">
    <citation type="journal article" date="2015" name="Genome Announc.">
        <title>Draft Genome Sequence of the Archiascomycetous Yeast Saitoella complicata.</title>
        <authorList>
            <person name="Yamauchi K."/>
            <person name="Kondo S."/>
            <person name="Hamamoto M."/>
            <person name="Takahashi Y."/>
            <person name="Ogura Y."/>
            <person name="Hayashi T."/>
            <person name="Nishida H."/>
        </authorList>
    </citation>
    <scope>NUCLEOTIDE SEQUENCE [LARGE SCALE GENOMIC DNA]</scope>
    <source>
        <strain evidence="6 7">NRRL Y-17804</strain>
    </source>
</reference>
<dbReference type="GO" id="GO:0006281">
    <property type="term" value="P:DNA repair"/>
    <property type="evidence" value="ECO:0007669"/>
    <property type="project" value="InterPro"/>
</dbReference>
<name>A0A0E9NCB5_SAICN</name>
<keyword evidence="3" id="KW-0540">Nuclease</keyword>
<gene>
    <name evidence="6" type="ORF">G7K_1267-t1</name>
</gene>
<dbReference type="OMA" id="NACAHTL"/>
<dbReference type="GO" id="GO:0005730">
    <property type="term" value="C:nucleolus"/>
    <property type="evidence" value="ECO:0007669"/>
    <property type="project" value="TreeGrafter"/>
</dbReference>
<dbReference type="Gene3D" id="3.30.2170.10">
    <property type="entry name" value="archaeoglobus fulgidus dsm 4304 superfamily"/>
    <property type="match status" value="1"/>
</dbReference>
<dbReference type="GO" id="GO:0005737">
    <property type="term" value="C:cytoplasm"/>
    <property type="evidence" value="ECO:0007669"/>
    <property type="project" value="UniProtKB-SubCell"/>
</dbReference>
<evidence type="ECO:0008006" key="8">
    <source>
        <dbReference type="Google" id="ProtNLM"/>
    </source>
</evidence>
<keyword evidence="5" id="KW-0378">Hydrolase</keyword>
<dbReference type="AlphaFoldDB" id="A0A0E9NCB5"/>
<keyword evidence="2" id="KW-0963">Cytoplasm</keyword>
<dbReference type="CDD" id="cd06559">
    <property type="entry name" value="Endonuclease_V"/>
    <property type="match status" value="1"/>
</dbReference>
<evidence type="ECO:0000256" key="3">
    <source>
        <dbReference type="ARBA" id="ARBA00022722"/>
    </source>
</evidence>
<proteinExistence type="inferred from homology"/>
<sequence length="264" mass="29431">MCCLGPCTHEWRGNNMDEAKKAEWINEQIRLRDRLILEDHDLTFSVSPMGTISDAYFHRVGGVDLSFVRNSEVDAVAALVVLSYPMLEVVYKHCERVKLTEPYINGFLAFREVPCILPLFDRLKREAPACWPHVLFVDGNGILHPRGFGLASHLGVLLDLPTIGVAKSLGPPATDTNRSIQTAFAWTRSNPARYRELPLEDESCKELGTALSVEGKSPIFISQGHKISLQTAVHLVKDVCLYRIPEPIRRADLASRALAAEPMS</sequence>
<dbReference type="PANTHER" id="PTHR28511">
    <property type="entry name" value="ENDONUCLEASE V"/>
    <property type="match status" value="1"/>
</dbReference>
<dbReference type="GO" id="GO:0003727">
    <property type="term" value="F:single-stranded RNA binding"/>
    <property type="evidence" value="ECO:0007669"/>
    <property type="project" value="TreeGrafter"/>
</dbReference>
<comment type="caution">
    <text evidence="6">The sequence shown here is derived from an EMBL/GenBank/DDBJ whole genome shotgun (WGS) entry which is preliminary data.</text>
</comment>
<dbReference type="GO" id="GO:0016891">
    <property type="term" value="F:RNA endonuclease activity producing 5'-phosphomonoesters, hydrolytic mechanism"/>
    <property type="evidence" value="ECO:0007669"/>
    <property type="project" value="TreeGrafter"/>
</dbReference>
<dbReference type="EMBL" id="BACD03000007">
    <property type="protein sequence ID" value="GAO47055.1"/>
    <property type="molecule type" value="Genomic_DNA"/>
</dbReference>
<dbReference type="STRING" id="698492.A0A0E9NCB5"/>
<comment type="subcellular location">
    <subcellularLocation>
        <location evidence="1">Cytoplasm</location>
    </subcellularLocation>
</comment>
<evidence type="ECO:0000313" key="7">
    <source>
        <dbReference type="Proteomes" id="UP000033140"/>
    </source>
</evidence>
<evidence type="ECO:0000313" key="6">
    <source>
        <dbReference type="EMBL" id="GAO47055.1"/>
    </source>
</evidence>
<keyword evidence="7" id="KW-1185">Reference proteome</keyword>
<evidence type="ECO:0000256" key="2">
    <source>
        <dbReference type="ARBA" id="ARBA00022490"/>
    </source>
</evidence>
<accession>A0A0E9NCB5</accession>